<accession>A0A8S3UEQ1</accession>
<dbReference type="Proteomes" id="UP000683360">
    <property type="component" value="Unassembled WGS sequence"/>
</dbReference>
<name>A0A8S3UEQ1_MYTED</name>
<evidence type="ECO:0000313" key="3">
    <source>
        <dbReference type="Proteomes" id="UP000683360"/>
    </source>
</evidence>
<proteinExistence type="predicted"/>
<dbReference type="EMBL" id="CAJPWZ010002655">
    <property type="protein sequence ID" value="CAG2242355.1"/>
    <property type="molecule type" value="Genomic_DNA"/>
</dbReference>
<dbReference type="OrthoDB" id="10452532at2759"/>
<protein>
    <submittedName>
        <fullName evidence="2">Uncharacterized protein</fullName>
    </submittedName>
</protein>
<keyword evidence="3" id="KW-1185">Reference proteome</keyword>
<dbReference type="AlphaFoldDB" id="A0A8S3UEQ1"/>
<sequence length="199" mass="22966">MKADSDKTLALLTSQIQQKLLSIENTQQVNGRTNDTNELKELRQIITGLEDNNTQLQQNLTRTLMKCTVMETELHELRNTTAKLGKDVETLQKLKSIQQLQNLNGLIQEVQRISSRAHTLDVNQQARNQDFLALYNQTIINQNELKSLGQKHEADKNETLTLLQNMKTKQNRSRAILYEKIDTIDENINKTYTEMIEKS</sequence>
<feature type="coiled-coil region" evidence="1">
    <location>
        <begin position="32"/>
        <end position="59"/>
    </location>
</feature>
<comment type="caution">
    <text evidence="2">The sequence shown here is derived from an EMBL/GenBank/DDBJ whole genome shotgun (WGS) entry which is preliminary data.</text>
</comment>
<evidence type="ECO:0000256" key="1">
    <source>
        <dbReference type="SAM" id="Coils"/>
    </source>
</evidence>
<gene>
    <name evidence="2" type="ORF">MEDL_54536</name>
</gene>
<evidence type="ECO:0000313" key="2">
    <source>
        <dbReference type="EMBL" id="CAG2242355.1"/>
    </source>
</evidence>
<organism evidence="2 3">
    <name type="scientific">Mytilus edulis</name>
    <name type="common">Blue mussel</name>
    <dbReference type="NCBI Taxonomy" id="6550"/>
    <lineage>
        <taxon>Eukaryota</taxon>
        <taxon>Metazoa</taxon>
        <taxon>Spiralia</taxon>
        <taxon>Lophotrochozoa</taxon>
        <taxon>Mollusca</taxon>
        <taxon>Bivalvia</taxon>
        <taxon>Autobranchia</taxon>
        <taxon>Pteriomorphia</taxon>
        <taxon>Mytilida</taxon>
        <taxon>Mytiloidea</taxon>
        <taxon>Mytilidae</taxon>
        <taxon>Mytilinae</taxon>
        <taxon>Mytilus</taxon>
    </lineage>
</organism>
<keyword evidence="1" id="KW-0175">Coiled coil</keyword>
<reference evidence="2" key="1">
    <citation type="submission" date="2021-03" db="EMBL/GenBank/DDBJ databases">
        <authorList>
            <person name="Bekaert M."/>
        </authorList>
    </citation>
    <scope>NUCLEOTIDE SEQUENCE</scope>
</reference>